<organism evidence="1 2">
    <name type="scientific">Melastoma candidum</name>
    <dbReference type="NCBI Taxonomy" id="119954"/>
    <lineage>
        <taxon>Eukaryota</taxon>
        <taxon>Viridiplantae</taxon>
        <taxon>Streptophyta</taxon>
        <taxon>Embryophyta</taxon>
        <taxon>Tracheophyta</taxon>
        <taxon>Spermatophyta</taxon>
        <taxon>Magnoliopsida</taxon>
        <taxon>eudicotyledons</taxon>
        <taxon>Gunneridae</taxon>
        <taxon>Pentapetalae</taxon>
        <taxon>rosids</taxon>
        <taxon>malvids</taxon>
        <taxon>Myrtales</taxon>
        <taxon>Melastomataceae</taxon>
        <taxon>Melastomatoideae</taxon>
        <taxon>Melastomateae</taxon>
        <taxon>Melastoma</taxon>
    </lineage>
</organism>
<comment type="caution">
    <text evidence="1">The sequence shown here is derived from an EMBL/GenBank/DDBJ whole genome shotgun (WGS) entry which is preliminary data.</text>
</comment>
<dbReference type="Proteomes" id="UP001057402">
    <property type="component" value="Chromosome 5"/>
</dbReference>
<evidence type="ECO:0000313" key="2">
    <source>
        <dbReference type="Proteomes" id="UP001057402"/>
    </source>
</evidence>
<accession>A0ACB9QSP4</accession>
<proteinExistence type="predicted"/>
<sequence>MSVVLILVFIFPLLLLLLLKRYSSSGHGVPSLPPGTFGWPFLGESREFVHANLCGFPERFILDRLSKHGASSVFTTSLLGEKMAVLCGPTGNKFLFSNEGKKVALWWPASVTALMGPSLITKSGEEGRVEKKAFAGFFSPDTLMRCVATMDEVTRGHLLSRWAGKEKLETYPTMKLYTFELACRLFMSITDPQLISELAFHFNIFLKGVITLPINFPGTRFYRARKAAEAIKKELRKLVNQRRKELEEKTASPSQDLLSHLLANADENGKFMPEIEILNNMLNLLFAGHDTSSSALTLVIKYLAELPQVLEKVLAEQKEIAASKLPGDSLTWDDIQKMRYSWNVISEVMRLNPPVAGSFREALVDIKYEGYTIPKGWKMYWSAAVTHKDPKLHHAPTNFDESRFEGSGPQPFSYVPFGGGPRMCLGKEFARLEMLVFLHNLVKSFEWDLVNPVERIVYDPMPIPVDGLPIRVRPLSKA</sequence>
<evidence type="ECO:0000313" key="1">
    <source>
        <dbReference type="EMBL" id="KAI4368571.1"/>
    </source>
</evidence>
<protein>
    <submittedName>
        <fullName evidence="1">Uncharacterized protein</fullName>
    </submittedName>
</protein>
<keyword evidence="2" id="KW-1185">Reference proteome</keyword>
<dbReference type="EMBL" id="CM042884">
    <property type="protein sequence ID" value="KAI4368571.1"/>
    <property type="molecule type" value="Genomic_DNA"/>
</dbReference>
<name>A0ACB9QSP4_9MYRT</name>
<gene>
    <name evidence="1" type="ORF">MLD38_017115</name>
</gene>
<reference evidence="2" key="1">
    <citation type="journal article" date="2023" name="Front. Plant Sci.">
        <title>Chromosomal-level genome assembly of Melastoma candidum provides insights into trichome evolution.</title>
        <authorList>
            <person name="Zhong Y."/>
            <person name="Wu W."/>
            <person name="Sun C."/>
            <person name="Zou P."/>
            <person name="Liu Y."/>
            <person name="Dai S."/>
            <person name="Zhou R."/>
        </authorList>
    </citation>
    <scope>NUCLEOTIDE SEQUENCE [LARGE SCALE GENOMIC DNA]</scope>
</reference>